<keyword evidence="7" id="KW-0833">Ubl conjugation pathway</keyword>
<dbReference type="NCBIfam" id="TIGR01408">
    <property type="entry name" value="Ube1"/>
    <property type="match status" value="1"/>
</dbReference>
<dbReference type="InterPro" id="IPR000594">
    <property type="entry name" value="ThiF_NAD_FAD-bd"/>
</dbReference>
<dbReference type="InterPro" id="IPR035985">
    <property type="entry name" value="Ubiquitin-activating_enz"/>
</dbReference>
<keyword evidence="10" id="KW-1133">Transmembrane helix</keyword>
<feature type="transmembrane region" description="Helical" evidence="10">
    <location>
        <begin position="848"/>
        <end position="871"/>
    </location>
</feature>
<organism evidence="12 13">
    <name type="scientific">Callorhinchus milii</name>
    <name type="common">Ghost shark</name>
    <dbReference type="NCBI Taxonomy" id="7868"/>
    <lineage>
        <taxon>Eukaryota</taxon>
        <taxon>Metazoa</taxon>
        <taxon>Chordata</taxon>
        <taxon>Craniata</taxon>
        <taxon>Vertebrata</taxon>
        <taxon>Chondrichthyes</taxon>
        <taxon>Holocephali</taxon>
        <taxon>Chimaeriformes</taxon>
        <taxon>Callorhinchidae</taxon>
        <taxon>Callorhinchus</taxon>
    </lineage>
</organism>
<dbReference type="InterPro" id="IPR018965">
    <property type="entry name" value="Ub-activating_enz_E1_C"/>
</dbReference>
<dbReference type="GO" id="GO:0004839">
    <property type="term" value="F:ubiquitin activating enzyme activity"/>
    <property type="evidence" value="ECO:0007669"/>
    <property type="project" value="UniProtKB-EC"/>
</dbReference>
<dbReference type="PANTHER" id="PTHR10953:SF198">
    <property type="entry name" value="E1 UBIQUITIN-ACTIVATING ENZYME"/>
    <property type="match status" value="1"/>
</dbReference>
<keyword evidence="6" id="KW-0547">Nucleotide-binding</keyword>
<dbReference type="GO" id="GO:0005524">
    <property type="term" value="F:ATP binding"/>
    <property type="evidence" value="ECO:0007669"/>
    <property type="project" value="UniProtKB-KW"/>
</dbReference>
<gene>
    <name evidence="12" type="primary">uba1</name>
</gene>
<evidence type="ECO:0000256" key="10">
    <source>
        <dbReference type="SAM" id="Phobius"/>
    </source>
</evidence>
<reference evidence="12" key="4">
    <citation type="submission" date="2025-08" db="UniProtKB">
        <authorList>
            <consortium name="Ensembl"/>
        </authorList>
    </citation>
    <scope>IDENTIFICATION</scope>
</reference>
<evidence type="ECO:0000256" key="8">
    <source>
        <dbReference type="ARBA" id="ARBA00022840"/>
    </source>
</evidence>
<feature type="domain" description="Ubiquitin-activating enzyme E1 C-terminal" evidence="11">
    <location>
        <begin position="880"/>
        <end position="996"/>
    </location>
</feature>
<dbReference type="PANTHER" id="PTHR10953">
    <property type="entry name" value="UBIQUITIN-ACTIVATING ENZYME E1"/>
    <property type="match status" value="1"/>
</dbReference>
<keyword evidence="5" id="KW-0436">Ligase</keyword>
<evidence type="ECO:0000313" key="12">
    <source>
        <dbReference type="Ensembl" id="ENSCMIP00000043818.1"/>
    </source>
</evidence>
<evidence type="ECO:0000256" key="5">
    <source>
        <dbReference type="ARBA" id="ARBA00022598"/>
    </source>
</evidence>
<dbReference type="Pfam" id="PF10585">
    <property type="entry name" value="UBA_E1_SCCH"/>
    <property type="match status" value="1"/>
</dbReference>
<evidence type="ECO:0000313" key="13">
    <source>
        <dbReference type="Proteomes" id="UP000314986"/>
    </source>
</evidence>
<evidence type="ECO:0000256" key="3">
    <source>
        <dbReference type="ARBA" id="ARBA00005673"/>
    </source>
</evidence>
<dbReference type="CDD" id="cd01491">
    <property type="entry name" value="Ube1_repeat1"/>
    <property type="match status" value="1"/>
</dbReference>
<evidence type="ECO:0000256" key="9">
    <source>
        <dbReference type="ARBA" id="ARBA00030371"/>
    </source>
</evidence>
<comment type="pathway">
    <text evidence="2">Protein modification; protein ubiquitination.</text>
</comment>
<evidence type="ECO:0000259" key="11">
    <source>
        <dbReference type="SMART" id="SM00985"/>
    </source>
</evidence>
<dbReference type="AlphaFoldDB" id="A0A4W3JZY6"/>
<dbReference type="Gene3D" id="3.40.50.12550">
    <property type="entry name" value="Ubiquitin-activating enzyme E1, inactive adenylation domain, subdomain 2"/>
    <property type="match status" value="1"/>
</dbReference>
<dbReference type="Gene3D" id="3.10.290.60">
    <property type="entry name" value="Ubiquitin-activating enzyme E1, UFD domain"/>
    <property type="match status" value="2"/>
</dbReference>
<dbReference type="FunFam" id="3.40.50.720:FF:000015">
    <property type="entry name" value="Ubiquitin-activating enzyme E1 1"/>
    <property type="match status" value="1"/>
</dbReference>
<name>A0A4W3JZY6_CALMI</name>
<dbReference type="FunFam" id="2.40.30.180:FF:000001">
    <property type="entry name" value="ubiquitin-like modifier-activating enzyme 1"/>
    <property type="match status" value="1"/>
</dbReference>
<keyword evidence="10" id="KW-0472">Membrane</keyword>
<dbReference type="EC" id="6.2.1.45" evidence="4"/>
<dbReference type="GO" id="GO:0005737">
    <property type="term" value="C:cytoplasm"/>
    <property type="evidence" value="ECO:0007669"/>
    <property type="project" value="TreeGrafter"/>
</dbReference>
<reference evidence="12" key="5">
    <citation type="submission" date="2025-09" db="UniProtKB">
        <authorList>
            <consortium name="Ensembl"/>
        </authorList>
    </citation>
    <scope>IDENTIFICATION</scope>
</reference>
<dbReference type="InterPro" id="IPR045886">
    <property type="entry name" value="ThiF/MoeB/HesA"/>
</dbReference>
<dbReference type="FunFam" id="3.50.50.80:FF:000001">
    <property type="entry name" value="ubiquitin-like modifier-activating enzyme 1"/>
    <property type="match status" value="1"/>
</dbReference>
<dbReference type="Ensembl" id="ENSCMIT00000044442.1">
    <property type="protein sequence ID" value="ENSCMIP00000043818.1"/>
    <property type="gene ID" value="ENSCMIG00000017985.1"/>
</dbReference>
<feature type="transmembrane region" description="Helical" evidence="10">
    <location>
        <begin position="696"/>
        <end position="714"/>
    </location>
</feature>
<dbReference type="GO" id="GO:0006511">
    <property type="term" value="P:ubiquitin-dependent protein catabolic process"/>
    <property type="evidence" value="ECO:0007669"/>
    <property type="project" value="TreeGrafter"/>
</dbReference>
<dbReference type="Proteomes" id="UP000314986">
    <property type="component" value="Unassembled WGS sequence"/>
</dbReference>
<dbReference type="InterPro" id="IPR000011">
    <property type="entry name" value="UBQ/SUMO-activ_enz_E1-like"/>
</dbReference>
<dbReference type="InterPro" id="IPR018075">
    <property type="entry name" value="UBQ-activ_enz_E1"/>
</dbReference>
<dbReference type="InterPro" id="IPR042302">
    <property type="entry name" value="E1_FCCH_sf"/>
</dbReference>
<dbReference type="SMART" id="SM00985">
    <property type="entry name" value="UBA_e1_C"/>
    <property type="match status" value="1"/>
</dbReference>
<reference evidence="13" key="3">
    <citation type="journal article" date="2014" name="Nature">
        <title>Elephant shark genome provides unique insights into gnathostome evolution.</title>
        <authorList>
            <consortium name="International Elephant Shark Genome Sequencing Consortium"/>
            <person name="Venkatesh B."/>
            <person name="Lee A.P."/>
            <person name="Ravi V."/>
            <person name="Maurya A.K."/>
            <person name="Lian M.M."/>
            <person name="Swann J.B."/>
            <person name="Ohta Y."/>
            <person name="Flajnik M.F."/>
            <person name="Sutoh Y."/>
            <person name="Kasahara M."/>
            <person name="Hoon S."/>
            <person name="Gangu V."/>
            <person name="Roy S.W."/>
            <person name="Irimia M."/>
            <person name="Korzh V."/>
            <person name="Kondrychyn I."/>
            <person name="Lim Z.W."/>
            <person name="Tay B.H."/>
            <person name="Tohari S."/>
            <person name="Kong K.W."/>
            <person name="Ho S."/>
            <person name="Lorente-Galdos B."/>
            <person name="Quilez J."/>
            <person name="Marques-Bonet T."/>
            <person name="Raney B.J."/>
            <person name="Ingham P.W."/>
            <person name="Tay A."/>
            <person name="Hillier L.W."/>
            <person name="Minx P."/>
            <person name="Boehm T."/>
            <person name="Wilson R.K."/>
            <person name="Brenner S."/>
            <person name="Warren W.C."/>
        </authorList>
    </citation>
    <scope>NUCLEOTIDE SEQUENCE [LARGE SCALE GENOMIC DNA]</scope>
</reference>
<reference evidence="13" key="1">
    <citation type="journal article" date="2006" name="Science">
        <title>Ancient noncoding elements conserved in the human genome.</title>
        <authorList>
            <person name="Venkatesh B."/>
            <person name="Kirkness E.F."/>
            <person name="Loh Y.H."/>
            <person name="Halpern A.L."/>
            <person name="Lee A.P."/>
            <person name="Johnson J."/>
            <person name="Dandona N."/>
            <person name="Viswanathan L.D."/>
            <person name="Tay A."/>
            <person name="Venter J.C."/>
            <person name="Strausberg R.L."/>
            <person name="Brenner S."/>
        </authorList>
    </citation>
    <scope>NUCLEOTIDE SEQUENCE [LARGE SCALE GENOMIC DNA]</scope>
</reference>
<dbReference type="Gene3D" id="3.40.50.720">
    <property type="entry name" value="NAD(P)-binding Rossmann-like Domain"/>
    <property type="match status" value="1"/>
</dbReference>
<dbReference type="InterPro" id="IPR038252">
    <property type="entry name" value="UBA_E1_C_sf"/>
</dbReference>
<dbReference type="Gene3D" id="3.50.50.80">
    <property type="entry name" value="Ubiquitin-activating enzyme E1, inactive adenylation domain, subdomain 1"/>
    <property type="match status" value="1"/>
</dbReference>
<dbReference type="InterPro" id="IPR042449">
    <property type="entry name" value="Ub-E1_IAD_1"/>
</dbReference>
<proteinExistence type="inferred from homology"/>
<dbReference type="Pfam" id="PF00899">
    <property type="entry name" value="ThiF"/>
    <property type="match status" value="2"/>
</dbReference>
<evidence type="ECO:0000256" key="6">
    <source>
        <dbReference type="ARBA" id="ARBA00022741"/>
    </source>
</evidence>
<dbReference type="UniPathway" id="UPA00143"/>
<dbReference type="Pfam" id="PF09358">
    <property type="entry name" value="E1_UFD"/>
    <property type="match status" value="1"/>
</dbReference>
<evidence type="ECO:0000256" key="4">
    <source>
        <dbReference type="ARBA" id="ARBA00012990"/>
    </source>
</evidence>
<dbReference type="InterPro" id="IPR042063">
    <property type="entry name" value="Ubi_acti_E1_SCCH"/>
</dbReference>
<protein>
    <recommendedName>
        <fullName evidence="4">E1 ubiquitin-activating enzyme</fullName>
        <ecNumber evidence="4">6.2.1.45</ecNumber>
    </recommendedName>
    <alternativeName>
        <fullName evidence="9">Ubiquitin-activating enzyme E1</fullName>
    </alternativeName>
</protein>
<comment type="catalytic activity">
    <reaction evidence="1">
        <text>ATP + ubiquitin + [E1 ubiquitin-activating enzyme]-L-cysteine = AMP + diphosphate + S-ubiquitinyl-[E1 ubiquitin-activating enzyme]-L-cysteine.</text>
        <dbReference type="EC" id="6.2.1.45"/>
    </reaction>
</comment>
<dbReference type="PRINTS" id="PR01849">
    <property type="entry name" value="UBIQUITINACT"/>
</dbReference>
<dbReference type="FunFam" id="1.10.10.2660:FF:000001">
    <property type="entry name" value="Ubiquitin-activating enzyme E1 1"/>
    <property type="match status" value="1"/>
</dbReference>
<dbReference type="GeneTree" id="ENSGT00940000165405"/>
<comment type="similarity">
    <text evidence="3">Belongs to the ubiquitin-activating E1 family.</text>
</comment>
<evidence type="ECO:0000256" key="1">
    <source>
        <dbReference type="ARBA" id="ARBA00000488"/>
    </source>
</evidence>
<evidence type="ECO:0000256" key="2">
    <source>
        <dbReference type="ARBA" id="ARBA00004906"/>
    </source>
</evidence>
<dbReference type="Gene3D" id="2.40.30.180">
    <property type="entry name" value="Ubiquitin-activating enzyme E1, FCCH domain"/>
    <property type="match status" value="1"/>
</dbReference>
<dbReference type="Gene3D" id="1.10.10.2660">
    <property type="entry name" value="Ubiquitin-activating enzyme E1, SCCH domain"/>
    <property type="match status" value="1"/>
</dbReference>
<dbReference type="InterPro" id="IPR019572">
    <property type="entry name" value="UBA_E1_SCCH"/>
</dbReference>
<dbReference type="GO" id="GO:0006974">
    <property type="term" value="P:DNA damage response"/>
    <property type="evidence" value="ECO:0007669"/>
    <property type="project" value="TreeGrafter"/>
</dbReference>
<evidence type="ECO:0000256" key="7">
    <source>
        <dbReference type="ARBA" id="ARBA00022786"/>
    </source>
</evidence>
<reference evidence="13" key="2">
    <citation type="journal article" date="2007" name="PLoS Biol.">
        <title>Survey sequencing and comparative analysis of the elephant shark (Callorhinchus milii) genome.</title>
        <authorList>
            <person name="Venkatesh B."/>
            <person name="Kirkness E.F."/>
            <person name="Loh Y.H."/>
            <person name="Halpern A.L."/>
            <person name="Lee A.P."/>
            <person name="Johnson J."/>
            <person name="Dandona N."/>
            <person name="Viswanathan L.D."/>
            <person name="Tay A."/>
            <person name="Venter J.C."/>
            <person name="Strausberg R.L."/>
            <person name="Brenner S."/>
        </authorList>
    </citation>
    <scope>NUCLEOTIDE SEQUENCE [LARGE SCALE GENOMIC DNA]</scope>
</reference>
<accession>A0A4W3JZY6</accession>
<sequence>NPLHPLQMCGTRNWTSSKSGSILYVLGLDAMKRMKTSNVLISGMGGLGVEIAKNVILAGVKSVTIHDDREAEWSDLSSQFYLTEEDIGKNRAEVSVSCLADLNSYVPVRSYVEKLKEDFLLNFQVVVLTNSSLDEQTHIGQFCHVNGIRFIVADTKGLFGQVFCDFGEEFIVIEQDNAEPTHAEVSWITKENPGIVTCLEEGHGFFPETYVTFSKVQGMTELNNCEPIEINFLDRYSFAICDTSCFGDYEKGGIVTEVKMSKKLAFKPIAEALKEPRYQISDYGKTERHGTLHIAFQALHRFVKECGRLPKARSTVRFLLLASIWEMNIPSIVEDEPLNEDLVRKLSYVAAGNLSPVNAFIGGIAAQEVMKACTAKFIPLNQWLYFDALECLPEENEDILLTEETCQPVRCRYDGQIAVFGADVQERLKTQKYFLVGAGAIGCELLKNFALIGLGAGEGGGIIVTDMDTIERSNLNRQFLFRNKDVSMLKSETAAAAVRKMNPNLQVIAHQNRVGPETESIYNEDFYQDLDGVVNALDNVEARRYVDSRCVSYRKPLLESGTLGTKGHTQVIIPDLTESYGSTPDPPEKSIAICTVKNFPIAIEHTLQVMLNLFLEQAHSQYLTQVDSTFMDRTLKLHEGQALEILEGVYKSLVSDKPVTWDDCVGWARRHWQTQYSNNIRQLLHNFPSDMDFLHHFYRATFWAVLLMFLFFCIDQDLHMNYIVSAANLFAATHSIQGSTDRNSIQKILSDVSIPDFIPKSGVKIHATDKEMEADTDSLDDERLDELKNHLSSREAINGYNMQPADFEKDDDTNFHMDFIVAASNLRAENYSIPPADRLKSKLIAGRIIPAIATTTAAIVGLVCLELYKVVQGHRSKTSYRNGFINLAVSLFAFSEPVLARKMKYYDTEWTLWDRFKVQGIKPNGEEMTLQEFLDYFKNEHHLYVTALAFRICFVPTDSEEKLNLTKKDIERCVKTLLFEIICTDEKGEDLEVPTVFYQIR</sequence>
<keyword evidence="10" id="KW-0812">Transmembrane</keyword>
<dbReference type="SUPFAM" id="SSF69572">
    <property type="entry name" value="Activating enzymes of the ubiquitin-like proteins"/>
    <property type="match status" value="2"/>
</dbReference>
<keyword evidence="8" id="KW-0067">ATP-binding</keyword>
<feature type="transmembrane region" description="Helical" evidence="10">
    <location>
        <begin position="883"/>
        <end position="900"/>
    </location>
</feature>
<keyword evidence="13" id="KW-1185">Reference proteome</keyword>
<dbReference type="GO" id="GO:0005634">
    <property type="term" value="C:nucleus"/>
    <property type="evidence" value="ECO:0007669"/>
    <property type="project" value="TreeGrafter"/>
</dbReference>